<proteinExistence type="predicted"/>
<dbReference type="InterPro" id="IPR049912">
    <property type="entry name" value="CRESS_DNA_REP"/>
</dbReference>
<dbReference type="Gene3D" id="3.40.1310.20">
    <property type="match status" value="1"/>
</dbReference>
<keyword evidence="7" id="KW-0547">Nucleotide-binding</keyword>
<evidence type="ECO:0000256" key="6">
    <source>
        <dbReference type="ARBA" id="ARBA00022723"/>
    </source>
</evidence>
<organism evidence="13">
    <name type="scientific">uncultured virus</name>
    <dbReference type="NCBI Taxonomy" id="340016"/>
    <lineage>
        <taxon>Viruses</taxon>
        <taxon>environmental samples</taxon>
    </lineage>
</organism>
<reference evidence="13" key="1">
    <citation type="submission" date="2017-01" db="EMBL/GenBank/DDBJ databases">
        <title>High-throughput sequencing uncovers low homogeneity in the biogeography of single-stranded DNA viruses.</title>
        <authorList>
            <person name="Pearson V.M."/>
            <person name="Rokyta D.R."/>
        </authorList>
    </citation>
    <scope>NUCLEOTIDE SEQUENCE</scope>
</reference>
<keyword evidence="11" id="KW-0238">DNA-binding</keyword>
<evidence type="ECO:0000313" key="13">
    <source>
        <dbReference type="EMBL" id="AUM62045.1"/>
    </source>
</evidence>
<keyword evidence="4" id="KW-0235">DNA replication</keyword>
<dbReference type="InterPro" id="IPR027417">
    <property type="entry name" value="P-loop_NTPase"/>
</dbReference>
<evidence type="ECO:0000256" key="3">
    <source>
        <dbReference type="ARBA" id="ARBA00022695"/>
    </source>
</evidence>
<evidence type="ECO:0000256" key="1">
    <source>
        <dbReference type="ARBA" id="ARBA00004147"/>
    </source>
</evidence>
<keyword evidence="2" id="KW-0808">Transferase</keyword>
<protein>
    <submittedName>
        <fullName evidence="13">Rep</fullName>
    </submittedName>
</protein>
<evidence type="ECO:0000256" key="5">
    <source>
        <dbReference type="ARBA" id="ARBA00022722"/>
    </source>
</evidence>
<dbReference type="SUPFAM" id="SSF55464">
    <property type="entry name" value="Origin of replication-binding domain, RBD-like"/>
    <property type="match status" value="1"/>
</dbReference>
<evidence type="ECO:0000256" key="2">
    <source>
        <dbReference type="ARBA" id="ARBA00022679"/>
    </source>
</evidence>
<gene>
    <name evidence="13" type="primary">Rep</name>
</gene>
<evidence type="ECO:0000256" key="10">
    <source>
        <dbReference type="ARBA" id="ARBA00023124"/>
    </source>
</evidence>
<accession>A0A2K9LV95</accession>
<keyword evidence="10" id="KW-0190">Covalent protein-DNA linkage</keyword>
<dbReference type="GO" id="GO:0016787">
    <property type="term" value="F:hydrolase activity"/>
    <property type="evidence" value="ECO:0007669"/>
    <property type="project" value="UniProtKB-KW"/>
</dbReference>
<evidence type="ECO:0000259" key="12">
    <source>
        <dbReference type="PROSITE" id="PS52020"/>
    </source>
</evidence>
<evidence type="ECO:0000256" key="4">
    <source>
        <dbReference type="ARBA" id="ARBA00022705"/>
    </source>
</evidence>
<comment type="subcellular location">
    <subcellularLocation>
        <location evidence="1">Host nucleus</location>
    </subcellularLocation>
</comment>
<dbReference type="GO" id="GO:0016779">
    <property type="term" value="F:nucleotidyltransferase activity"/>
    <property type="evidence" value="ECO:0007669"/>
    <property type="project" value="UniProtKB-KW"/>
</dbReference>
<dbReference type="EMBL" id="KY487989">
    <property type="protein sequence ID" value="AUM62045.1"/>
    <property type="molecule type" value="Genomic_DNA"/>
</dbReference>
<dbReference type="GO" id="GO:0042025">
    <property type="term" value="C:host cell nucleus"/>
    <property type="evidence" value="ECO:0007669"/>
    <property type="project" value="UniProtKB-SubCell"/>
</dbReference>
<dbReference type="Gene3D" id="3.40.50.300">
    <property type="entry name" value="P-loop containing nucleotide triphosphate hydrolases"/>
    <property type="match status" value="1"/>
</dbReference>
<dbReference type="GO" id="GO:0004519">
    <property type="term" value="F:endonuclease activity"/>
    <property type="evidence" value="ECO:0007669"/>
    <property type="project" value="UniProtKB-KW"/>
</dbReference>
<feature type="domain" description="CRESS-DNA virus Rep endonuclease" evidence="12">
    <location>
        <begin position="4"/>
        <end position="105"/>
    </location>
</feature>
<dbReference type="GO" id="GO:0046872">
    <property type="term" value="F:metal ion binding"/>
    <property type="evidence" value="ECO:0007669"/>
    <property type="project" value="UniProtKB-KW"/>
</dbReference>
<dbReference type="Pfam" id="PF00799">
    <property type="entry name" value="Gemini_AL1"/>
    <property type="match status" value="1"/>
</dbReference>
<keyword evidence="6" id="KW-0479">Metal-binding</keyword>
<keyword evidence="9" id="KW-0378">Hydrolase</keyword>
<dbReference type="GO" id="GO:0003677">
    <property type="term" value="F:DNA binding"/>
    <property type="evidence" value="ECO:0007669"/>
    <property type="project" value="UniProtKB-KW"/>
</dbReference>
<dbReference type="PROSITE" id="PS52020">
    <property type="entry name" value="CRESS_DNA_REP"/>
    <property type="match status" value="1"/>
</dbReference>
<sequence>MSFTINARYVLLTYAQSAGLDGWAVMDHISTLGGECIVAREDHADGGTHLHVFCDFGRKFRSRKADIFDVDHHHPNIEPSKGTPEKGYDYAIKDGDVICGGLGRPNASRTRDSNAHSRWTEITSAENREQFWELVHSLDPKSAACAFTQLSKYCDWKFAVRPPDYTSPSGFEFSDGTLDGRSDWIHQSGLGGGQPHIGMSCTYALVLARARGFTPRPRVQPARQEPGLWSAVHNLTWVGRCKSLCLYGESRTGKTIWSRSLGKHIYCVGLVSGNECLKAPDVEYAIFDDIRGGIKFFPSFKEWLGCQAYVSIKRLYHEPELVKWGKPSIWLSNTDPRNEMLQADVDWMNKNCTFIFVPEDAPIATFHASNA</sequence>
<keyword evidence="3" id="KW-0548">Nucleotidyltransferase</keyword>
<evidence type="ECO:0000256" key="11">
    <source>
        <dbReference type="ARBA" id="ARBA00023125"/>
    </source>
</evidence>
<evidence type="ECO:0000256" key="7">
    <source>
        <dbReference type="ARBA" id="ARBA00022741"/>
    </source>
</evidence>
<dbReference type="GO" id="GO:0006260">
    <property type="term" value="P:DNA replication"/>
    <property type="evidence" value="ECO:0007669"/>
    <property type="project" value="UniProtKB-KW"/>
</dbReference>
<evidence type="ECO:0000256" key="9">
    <source>
        <dbReference type="ARBA" id="ARBA00022801"/>
    </source>
</evidence>
<evidence type="ECO:0000256" key="8">
    <source>
        <dbReference type="ARBA" id="ARBA00022759"/>
    </source>
</evidence>
<keyword evidence="5" id="KW-0540">Nuclease</keyword>
<name>A0A2K9LV95_9VIRU</name>
<keyword evidence="8" id="KW-0255">Endonuclease</keyword>
<dbReference type="GO" id="GO:0000166">
    <property type="term" value="F:nucleotide binding"/>
    <property type="evidence" value="ECO:0007669"/>
    <property type="project" value="UniProtKB-KW"/>
</dbReference>